<dbReference type="PROSITE" id="PS51473">
    <property type="entry name" value="GNK2"/>
    <property type="match status" value="2"/>
</dbReference>
<reference evidence="5" key="1">
    <citation type="journal article" date="2023" name="bioRxiv">
        <title>Improved chromosome-level genome assembly for marigold (Tagetes erecta).</title>
        <authorList>
            <person name="Jiang F."/>
            <person name="Yuan L."/>
            <person name="Wang S."/>
            <person name="Wang H."/>
            <person name="Xu D."/>
            <person name="Wang A."/>
            <person name="Fan W."/>
        </authorList>
    </citation>
    <scope>NUCLEOTIDE SEQUENCE</scope>
    <source>
        <strain evidence="5">WSJ</strain>
        <tissue evidence="5">Leaf</tissue>
    </source>
</reference>
<evidence type="ECO:0000313" key="6">
    <source>
        <dbReference type="Proteomes" id="UP001229421"/>
    </source>
</evidence>
<dbReference type="InterPro" id="IPR002902">
    <property type="entry name" value="GNK2"/>
</dbReference>
<dbReference type="PANTHER" id="PTHR32099">
    <property type="entry name" value="CYSTEINE-RICH REPEAT SECRETORY PROTEIN"/>
    <property type="match status" value="1"/>
</dbReference>
<dbReference type="Proteomes" id="UP001229421">
    <property type="component" value="Unassembled WGS sequence"/>
</dbReference>
<evidence type="ECO:0000313" key="5">
    <source>
        <dbReference type="EMBL" id="KAK1420046.1"/>
    </source>
</evidence>
<dbReference type="AlphaFoldDB" id="A0AAD8NTG7"/>
<gene>
    <name evidence="5" type="ORF">QVD17_21346</name>
</gene>
<evidence type="ECO:0000259" key="4">
    <source>
        <dbReference type="PROSITE" id="PS51473"/>
    </source>
</evidence>
<evidence type="ECO:0000256" key="2">
    <source>
        <dbReference type="ARBA" id="ARBA00022737"/>
    </source>
</evidence>
<organism evidence="5 6">
    <name type="scientific">Tagetes erecta</name>
    <name type="common">African marigold</name>
    <dbReference type="NCBI Taxonomy" id="13708"/>
    <lineage>
        <taxon>Eukaryota</taxon>
        <taxon>Viridiplantae</taxon>
        <taxon>Streptophyta</taxon>
        <taxon>Embryophyta</taxon>
        <taxon>Tracheophyta</taxon>
        <taxon>Spermatophyta</taxon>
        <taxon>Magnoliopsida</taxon>
        <taxon>eudicotyledons</taxon>
        <taxon>Gunneridae</taxon>
        <taxon>Pentapetalae</taxon>
        <taxon>asterids</taxon>
        <taxon>campanulids</taxon>
        <taxon>Asterales</taxon>
        <taxon>Asteraceae</taxon>
        <taxon>Asteroideae</taxon>
        <taxon>Heliantheae alliance</taxon>
        <taxon>Tageteae</taxon>
        <taxon>Tagetes</taxon>
    </lineage>
</organism>
<evidence type="ECO:0000256" key="1">
    <source>
        <dbReference type="ARBA" id="ARBA00022729"/>
    </source>
</evidence>
<dbReference type="Pfam" id="PF01657">
    <property type="entry name" value="Stress-antifung"/>
    <property type="match status" value="2"/>
</dbReference>
<dbReference type="CDD" id="cd23509">
    <property type="entry name" value="Gnk2-like"/>
    <property type="match status" value="1"/>
</dbReference>
<feature type="chain" id="PRO_5042148779" description="Gnk2-homologous domain-containing protein" evidence="3">
    <location>
        <begin position="26"/>
        <end position="274"/>
    </location>
</feature>
<keyword evidence="2" id="KW-0677">Repeat</keyword>
<feature type="signal peptide" evidence="3">
    <location>
        <begin position="1"/>
        <end position="25"/>
    </location>
</feature>
<sequence>MKSIMNYLEAVAILMVMMYVAIAEAEAGGRQEEEIKPNQYMCRGGDIKSVKIRDSALNQLMESFKKSSKFNGFYHTQAAAGNKSEEVVSAHFLCPPNIHLDYCTCCVKNTITILRKKCTKHNEGVAWDSYPYIDCMVRYTTGRKILSVLDDWAWHRIPDVNYVKTLNLQKTLDSMTGKLTEKAAGGDGVKKFAGDKVNYDGNEHVLYVSAQCTPDISKQDCIKCLTKATVEMRNCCSSKPLFGGSVLSTNCCLRYWHIDLFNPPAVEIDKDLCG</sequence>
<comment type="caution">
    <text evidence="5">The sequence shown here is derived from an EMBL/GenBank/DDBJ whole genome shotgun (WGS) entry which is preliminary data.</text>
</comment>
<protein>
    <recommendedName>
        <fullName evidence="4">Gnk2-homologous domain-containing protein</fullName>
    </recommendedName>
</protein>
<dbReference type="PANTHER" id="PTHR32099:SF109">
    <property type="entry name" value="GNK2-LIKE DOMAIN-CONTAINING PROTEIN"/>
    <property type="match status" value="1"/>
</dbReference>
<dbReference type="InterPro" id="IPR038408">
    <property type="entry name" value="GNK2_sf"/>
</dbReference>
<accession>A0AAD8NTG7</accession>
<feature type="domain" description="Gnk2-homologous" evidence="4">
    <location>
        <begin position="150"/>
        <end position="260"/>
    </location>
</feature>
<keyword evidence="6" id="KW-1185">Reference proteome</keyword>
<dbReference type="EMBL" id="JAUHHV010000006">
    <property type="protein sequence ID" value="KAK1420046.1"/>
    <property type="molecule type" value="Genomic_DNA"/>
</dbReference>
<feature type="domain" description="Gnk2-homologous" evidence="4">
    <location>
        <begin position="35"/>
        <end position="144"/>
    </location>
</feature>
<name>A0AAD8NTG7_TARER</name>
<dbReference type="Gene3D" id="3.30.430.20">
    <property type="entry name" value="Gnk2 domain, C-X8-C-X2-C motif"/>
    <property type="match status" value="2"/>
</dbReference>
<evidence type="ECO:0000256" key="3">
    <source>
        <dbReference type="SAM" id="SignalP"/>
    </source>
</evidence>
<proteinExistence type="predicted"/>
<keyword evidence="1 3" id="KW-0732">Signal</keyword>